<keyword evidence="1" id="KW-0547">Nucleotide-binding</keyword>
<keyword evidence="1 3" id="KW-0418">Kinase</keyword>
<dbReference type="SUPFAM" id="SSF56042">
    <property type="entry name" value="PurM C-terminal domain-like"/>
    <property type="match status" value="1"/>
</dbReference>
<organism evidence="3 4">
    <name type="scientific">Methanotorris formicicus Mc-S-70</name>
    <dbReference type="NCBI Taxonomy" id="647171"/>
    <lineage>
        <taxon>Archaea</taxon>
        <taxon>Methanobacteriati</taxon>
        <taxon>Methanobacteriota</taxon>
        <taxon>Methanomada group</taxon>
        <taxon>Methanococci</taxon>
        <taxon>Methanococcales</taxon>
        <taxon>Methanocaldococcaceae</taxon>
        <taxon>Methanotorris</taxon>
    </lineage>
</organism>
<dbReference type="Pfam" id="PF00586">
    <property type="entry name" value="AIRS"/>
    <property type="match status" value="1"/>
</dbReference>
<sequence>MNELEIINLISKNLTYKGNAIKSIGDDCAVFEINKTYLVITTDMMFKSTHFPDILTPFQIGGRLITANVSDIAAMCAKPLGIVVSIGISKEYANKKFIDELSKGLNFMAEKYKCPVVGGDTNKSNELTLCGTAFGLTDNPIYRKAEIGDDICITNDLGRVFCALKMIEMRDKGIINKNQFNKLMEKYPNITKKLCEPEARVKEGILINRLINSSCDISDGLAKDLFYIGGFEIYSEELLKVVPEDVFEFCEEFNINPIEAVLNSGEEFELLFTTKKYLKVKEELKRINTKVVKIGRVIEDGRYLDDNVFKFGGYLHRW</sequence>
<dbReference type="Gene3D" id="3.30.1330.10">
    <property type="entry name" value="PurM-like, N-terminal domain"/>
    <property type="match status" value="1"/>
</dbReference>
<dbReference type="NCBIfam" id="TIGR01379">
    <property type="entry name" value="thiL"/>
    <property type="match status" value="1"/>
</dbReference>
<dbReference type="GO" id="GO:0000287">
    <property type="term" value="F:magnesium ion binding"/>
    <property type="evidence" value="ECO:0007669"/>
    <property type="project" value="UniProtKB-UniRule"/>
</dbReference>
<feature type="binding site" evidence="1">
    <location>
        <position position="314"/>
    </location>
    <ligand>
        <name>substrate</name>
    </ligand>
</feature>
<dbReference type="EC" id="2.7.4.16" evidence="1"/>
<dbReference type="HAMAP" id="MF_02128">
    <property type="entry name" value="TMP_kinase"/>
    <property type="match status" value="1"/>
</dbReference>
<feature type="binding site" evidence="1">
    <location>
        <position position="71"/>
    </location>
    <ligand>
        <name>Mg(2+)</name>
        <dbReference type="ChEBI" id="CHEBI:18420"/>
        <label>4</label>
    </ligand>
</feature>
<comment type="catalytic activity">
    <reaction evidence="1">
        <text>thiamine phosphate + ATP = thiamine diphosphate + ADP</text>
        <dbReference type="Rhea" id="RHEA:15913"/>
        <dbReference type="ChEBI" id="CHEBI:30616"/>
        <dbReference type="ChEBI" id="CHEBI:37575"/>
        <dbReference type="ChEBI" id="CHEBI:58937"/>
        <dbReference type="ChEBI" id="CHEBI:456216"/>
        <dbReference type="EC" id="2.7.4.16"/>
    </reaction>
</comment>
<name>H1KYN9_9EURY</name>
<dbReference type="EMBL" id="AGJL01000019">
    <property type="protein sequence ID" value="EHP86943.1"/>
    <property type="molecule type" value="Genomic_DNA"/>
</dbReference>
<feature type="binding site" evidence="1">
    <location>
        <position position="50"/>
    </location>
    <ligand>
        <name>substrate</name>
    </ligand>
</feature>
<comment type="miscellaneous">
    <text evidence="1">Reaction mechanism of ThiL seems to utilize a direct, inline transfer of the gamma-phosphate of ATP to TMP rather than a phosphorylated enzyme intermediate.</text>
</comment>
<feature type="binding site" evidence="1">
    <location>
        <position position="42"/>
    </location>
    <ligand>
        <name>Mg(2+)</name>
        <dbReference type="ChEBI" id="CHEBI:18420"/>
        <label>1</label>
    </ligand>
</feature>
<dbReference type="Proteomes" id="UP000003706">
    <property type="component" value="Unassembled WGS sequence"/>
</dbReference>
<feature type="binding site" evidence="1">
    <location>
        <position position="41"/>
    </location>
    <ligand>
        <name>Mg(2+)</name>
        <dbReference type="ChEBI" id="CHEBI:18420"/>
        <label>4</label>
    </ligand>
</feature>
<dbReference type="PANTHER" id="PTHR30270:SF3">
    <property type="entry name" value="THIAMINE-MONOPHOSPHATE KINASE"/>
    <property type="match status" value="1"/>
</dbReference>
<dbReference type="GO" id="GO:0009228">
    <property type="term" value="P:thiamine biosynthetic process"/>
    <property type="evidence" value="ECO:0007669"/>
    <property type="project" value="UniProtKB-KW"/>
</dbReference>
<dbReference type="InterPro" id="IPR016188">
    <property type="entry name" value="PurM-like_N"/>
</dbReference>
<feature type="binding site" evidence="1">
    <location>
        <position position="43"/>
    </location>
    <ligand>
        <name>Mg(2+)</name>
        <dbReference type="ChEBI" id="CHEBI:18420"/>
        <label>1</label>
    </ligand>
</feature>
<dbReference type="InterPro" id="IPR036676">
    <property type="entry name" value="PurM-like_C_sf"/>
</dbReference>
<comment type="function">
    <text evidence="1">Catalyzes the ATP-dependent phosphorylation of thiamine-monophosphate (TMP) to form thiamine-pyrophosphate (TPP), the active form of vitamin B1.</text>
</comment>
<keyword evidence="1 3" id="KW-0808">Transferase</keyword>
<dbReference type="RefSeq" id="WP_007044351.1">
    <property type="nucleotide sequence ID" value="NZ_AGJL01000019.1"/>
</dbReference>
<comment type="caution">
    <text evidence="1">Lacks conserved residue(s) required for the propagation of feature annotation.</text>
</comment>
<feature type="binding site" evidence="1">
    <location>
        <position position="219"/>
    </location>
    <ligand>
        <name>Mg(2+)</name>
        <dbReference type="ChEBI" id="CHEBI:18420"/>
        <label>5</label>
    </ligand>
</feature>
<dbReference type="InterPro" id="IPR006283">
    <property type="entry name" value="ThiL-like"/>
</dbReference>
<dbReference type="GO" id="GO:0009030">
    <property type="term" value="F:thiamine-phosphate kinase activity"/>
    <property type="evidence" value="ECO:0007669"/>
    <property type="project" value="UniProtKB-UniRule"/>
</dbReference>
<feature type="binding site" evidence="1">
    <location>
        <position position="216"/>
    </location>
    <ligand>
        <name>Mg(2+)</name>
        <dbReference type="ChEBI" id="CHEBI:18420"/>
        <label>3</label>
    </ligand>
</feature>
<dbReference type="PATRIC" id="fig|647171.4.peg.899"/>
<feature type="binding site" evidence="1">
    <location>
        <position position="218"/>
    </location>
    <ligand>
        <name>ATP</name>
        <dbReference type="ChEBI" id="CHEBI:30616"/>
    </ligand>
</feature>
<evidence type="ECO:0000256" key="1">
    <source>
        <dbReference type="HAMAP-Rule" id="MF_02128"/>
    </source>
</evidence>
<feature type="binding site" evidence="1">
    <location>
        <position position="43"/>
    </location>
    <ligand>
        <name>Mg(2+)</name>
        <dbReference type="ChEBI" id="CHEBI:18420"/>
        <label>2</label>
    </ligand>
</feature>
<feature type="domain" description="PurM-like N-terminal" evidence="2">
    <location>
        <begin position="25"/>
        <end position="136"/>
    </location>
</feature>
<protein>
    <recommendedName>
        <fullName evidence="1">Thiamine-monophosphate kinase</fullName>
        <shortName evidence="1">TMP kinase</shortName>
        <shortName evidence="1">Thiamine-phosphate kinase</shortName>
        <ecNumber evidence="1">2.7.4.16</ecNumber>
    </recommendedName>
</protein>
<feature type="binding site" evidence="1">
    <location>
        <position position="266"/>
    </location>
    <ligand>
        <name>substrate</name>
    </ligand>
</feature>
<keyword evidence="4" id="KW-1185">Reference proteome</keyword>
<comment type="caution">
    <text evidence="3">The sequence shown here is derived from an EMBL/GenBank/DDBJ whole genome shotgun (WGS) entry which is preliminary data.</text>
</comment>
<keyword evidence="1" id="KW-0784">Thiamine biosynthesis</keyword>
<dbReference type="PANTHER" id="PTHR30270">
    <property type="entry name" value="THIAMINE-MONOPHOSPHATE KINASE"/>
    <property type="match status" value="1"/>
</dbReference>
<dbReference type="UniPathway" id="UPA00060">
    <property type="reaction ID" value="UER00142"/>
</dbReference>
<dbReference type="Gene3D" id="3.90.650.10">
    <property type="entry name" value="PurM-like C-terminal domain"/>
    <property type="match status" value="1"/>
</dbReference>
<dbReference type="OrthoDB" id="45909at2157"/>
<gene>
    <name evidence="1" type="primary">thiL</name>
    <name evidence="3" type="ORF">MetfoDRAFT_0912</name>
</gene>
<dbReference type="GO" id="GO:0005524">
    <property type="term" value="F:ATP binding"/>
    <property type="evidence" value="ECO:0007669"/>
    <property type="project" value="UniProtKB-UniRule"/>
</dbReference>
<comment type="pathway">
    <text evidence="1">Cofactor biosynthesis; thiamine diphosphate biosynthesis; thiamine diphosphate from thiamine phosphate: step 1/1.</text>
</comment>
<feature type="binding site" evidence="1">
    <location>
        <position position="71"/>
    </location>
    <ligand>
        <name>Mg(2+)</name>
        <dbReference type="ChEBI" id="CHEBI:18420"/>
        <label>3</label>
    </ligand>
</feature>
<evidence type="ECO:0000313" key="3">
    <source>
        <dbReference type="EMBL" id="EHP86943.1"/>
    </source>
</evidence>
<evidence type="ECO:0000259" key="2">
    <source>
        <dbReference type="Pfam" id="PF00586"/>
    </source>
</evidence>
<keyword evidence="1" id="KW-0479">Metal-binding</keyword>
<feature type="binding site" evidence="1">
    <location>
        <position position="27"/>
    </location>
    <ligand>
        <name>Mg(2+)</name>
        <dbReference type="ChEBI" id="CHEBI:18420"/>
        <label>4</label>
    </ligand>
</feature>
<dbReference type="SUPFAM" id="SSF55326">
    <property type="entry name" value="PurM N-terminal domain-like"/>
    <property type="match status" value="1"/>
</dbReference>
<dbReference type="AlphaFoldDB" id="H1KYN9"/>
<keyword evidence="1" id="KW-0460">Magnesium</keyword>
<proteinExistence type="inferred from homology"/>
<feature type="binding site" evidence="1">
    <location>
        <begin position="119"/>
        <end position="120"/>
    </location>
    <ligand>
        <name>ATP</name>
        <dbReference type="ChEBI" id="CHEBI:30616"/>
    </ligand>
</feature>
<keyword evidence="1" id="KW-0067">ATP-binding</keyword>
<feature type="binding site" evidence="1">
    <location>
        <position position="27"/>
    </location>
    <ligand>
        <name>Mg(2+)</name>
        <dbReference type="ChEBI" id="CHEBI:18420"/>
        <label>3</label>
    </ligand>
</feature>
<feature type="binding site" evidence="1">
    <location>
        <position position="120"/>
    </location>
    <ligand>
        <name>Mg(2+)</name>
        <dbReference type="ChEBI" id="CHEBI:18420"/>
        <label>1</label>
    </ligand>
</feature>
<accession>H1KYN9</accession>
<reference evidence="3 4" key="1">
    <citation type="submission" date="2011-09" db="EMBL/GenBank/DDBJ databases">
        <title>The draft genome of Methanotorris formicicus Mc-S-70.</title>
        <authorList>
            <consortium name="US DOE Joint Genome Institute (JGI-PGF)"/>
            <person name="Lucas S."/>
            <person name="Han J."/>
            <person name="Lapidus A."/>
            <person name="Cheng J.-F."/>
            <person name="Goodwin L."/>
            <person name="Pitluck S."/>
            <person name="Peters L."/>
            <person name="Land M.L."/>
            <person name="Hauser L."/>
            <person name="Sieprawska-Lupa M."/>
            <person name="Takai K."/>
            <person name="Miyazaki J."/>
            <person name="Whitman W."/>
            <person name="Woyke T.J."/>
        </authorList>
    </citation>
    <scope>NUCLEOTIDE SEQUENCE [LARGE SCALE GENOMIC DNA]</scope>
    <source>
        <strain evidence="3 4">Mc-S-70</strain>
    </source>
</reference>
<dbReference type="STRING" id="647171.MetfoDRAFT_0912"/>
<dbReference type="PIRSF" id="PIRSF005303">
    <property type="entry name" value="Thiam_monoph_kin"/>
    <property type="match status" value="1"/>
</dbReference>
<dbReference type="InterPro" id="IPR036921">
    <property type="entry name" value="PurM-like_N_sf"/>
</dbReference>
<dbReference type="GO" id="GO:0009229">
    <property type="term" value="P:thiamine diphosphate biosynthetic process"/>
    <property type="evidence" value="ECO:0007669"/>
    <property type="project" value="UniProtKB-UniRule"/>
</dbReference>
<feature type="binding site" evidence="1">
    <location>
        <position position="143"/>
    </location>
    <ligand>
        <name>ATP</name>
        <dbReference type="ChEBI" id="CHEBI:30616"/>
    </ligand>
</feature>
<comment type="similarity">
    <text evidence="1">Belongs to the thiamine-monophosphate kinase family.</text>
</comment>
<feature type="binding site" evidence="1">
    <location>
        <position position="71"/>
    </location>
    <ligand>
        <name>Mg(2+)</name>
        <dbReference type="ChEBI" id="CHEBI:18420"/>
        <label>2</label>
    </ligand>
</feature>
<evidence type="ECO:0000313" key="4">
    <source>
        <dbReference type="Proteomes" id="UP000003706"/>
    </source>
</evidence>
<dbReference type="CDD" id="cd02194">
    <property type="entry name" value="ThiL"/>
    <property type="match status" value="1"/>
</dbReference>